<protein>
    <submittedName>
        <fullName evidence="2">Uncharacterized protein</fullName>
    </submittedName>
</protein>
<evidence type="ECO:0000313" key="3">
    <source>
        <dbReference type="Proteomes" id="UP001642260"/>
    </source>
</evidence>
<evidence type="ECO:0000256" key="1">
    <source>
        <dbReference type="SAM" id="MobiDB-lite"/>
    </source>
</evidence>
<gene>
    <name evidence="2" type="ORF">ERUC_LOCUS27671</name>
</gene>
<name>A0ABC8KRN8_ERUVS</name>
<dbReference type="EMBL" id="CAKOAT010319598">
    <property type="protein sequence ID" value="CAH8361915.1"/>
    <property type="molecule type" value="Genomic_DNA"/>
</dbReference>
<comment type="caution">
    <text evidence="2">The sequence shown here is derived from an EMBL/GenBank/DDBJ whole genome shotgun (WGS) entry which is preliminary data.</text>
</comment>
<feature type="compositionally biased region" description="Polar residues" evidence="1">
    <location>
        <begin position="12"/>
        <end position="54"/>
    </location>
</feature>
<accession>A0ABC8KRN8</accession>
<proteinExistence type="predicted"/>
<feature type="region of interest" description="Disordered" evidence="1">
    <location>
        <begin position="1"/>
        <end position="88"/>
    </location>
</feature>
<feature type="compositionally biased region" description="Basic and acidic residues" evidence="1">
    <location>
        <begin position="66"/>
        <end position="82"/>
    </location>
</feature>
<organism evidence="2 3">
    <name type="scientific">Eruca vesicaria subsp. sativa</name>
    <name type="common">Garden rocket</name>
    <name type="synonym">Eruca sativa</name>
    <dbReference type="NCBI Taxonomy" id="29727"/>
    <lineage>
        <taxon>Eukaryota</taxon>
        <taxon>Viridiplantae</taxon>
        <taxon>Streptophyta</taxon>
        <taxon>Embryophyta</taxon>
        <taxon>Tracheophyta</taxon>
        <taxon>Spermatophyta</taxon>
        <taxon>Magnoliopsida</taxon>
        <taxon>eudicotyledons</taxon>
        <taxon>Gunneridae</taxon>
        <taxon>Pentapetalae</taxon>
        <taxon>rosids</taxon>
        <taxon>malvids</taxon>
        <taxon>Brassicales</taxon>
        <taxon>Brassicaceae</taxon>
        <taxon>Brassiceae</taxon>
        <taxon>Eruca</taxon>
    </lineage>
</organism>
<evidence type="ECO:0000313" key="2">
    <source>
        <dbReference type="EMBL" id="CAH8361915.1"/>
    </source>
</evidence>
<reference evidence="2 3" key="1">
    <citation type="submission" date="2022-03" db="EMBL/GenBank/DDBJ databases">
        <authorList>
            <person name="Macdonald S."/>
            <person name="Ahmed S."/>
            <person name="Newling K."/>
        </authorList>
    </citation>
    <scope>NUCLEOTIDE SEQUENCE [LARGE SCALE GENOMIC DNA]</scope>
</reference>
<dbReference type="Proteomes" id="UP001642260">
    <property type="component" value="Unassembled WGS sequence"/>
</dbReference>
<keyword evidence="3" id="KW-1185">Reference proteome</keyword>
<sequence>MGELNHRVKNPIPTSSRSIGETSNSGNVVQQLVPTESSEIGGSSSVNDGSVQDTSRPEGVEEDMPEREAGDNQEDSCVRDQAAETSDD</sequence>
<dbReference type="AlphaFoldDB" id="A0ABC8KRN8"/>